<dbReference type="PANTHER" id="PTHR30469:SF12">
    <property type="entry name" value="MULTIDRUG RESISTANCE PROTEIN MDTA"/>
    <property type="match status" value="1"/>
</dbReference>
<evidence type="ECO:0000256" key="1">
    <source>
        <dbReference type="ARBA" id="ARBA00004533"/>
    </source>
</evidence>
<evidence type="ECO:0000256" key="5">
    <source>
        <dbReference type="ARBA" id="ARBA00022519"/>
    </source>
</evidence>
<dbReference type="InterPro" id="IPR058625">
    <property type="entry name" value="MdtA-like_BSH"/>
</dbReference>
<dbReference type="NCBIfam" id="TIGR01730">
    <property type="entry name" value="RND_mfp"/>
    <property type="match status" value="1"/>
</dbReference>
<feature type="domain" description="Multidrug resistance protein MdtA-like barrel-sandwich hybrid" evidence="9">
    <location>
        <begin position="64"/>
        <end position="204"/>
    </location>
</feature>
<dbReference type="Pfam" id="PF25876">
    <property type="entry name" value="HH_MFP_RND"/>
    <property type="match status" value="1"/>
</dbReference>
<dbReference type="Gene3D" id="2.40.30.170">
    <property type="match status" value="1"/>
</dbReference>
<dbReference type="InterPro" id="IPR058637">
    <property type="entry name" value="YknX-like_C"/>
</dbReference>
<keyword evidence="5" id="KW-0997">Cell inner membrane</keyword>
<sequence>MSLSRTSLLIVPIVLLGALAYWWLRAAEPVTDSVSSAVPVVLHEVARGDVAVLLRTLGRVRAQRSIEIRAQVDGTLVELPVAEGQRVRKGQLLARIDDRSLRASLNQAIAERGVTRAELDIARLDLERYQNLVRERAAPAQTLDQQKALVARLQATLATREAAVAAAQVQLSYTTIHSPIDGRLGIRNVDAGSLVRAGDATSLLSVVQLDPIDIEATLPQRRLGELQRMLAAPEQALVRAFREDGGEAIADGRLALIDNRVALDTGTIRVKALFDNADERLWPDQSVVVTLQADVLRDVLSVPLEAIRQRANGTFVWRVEDGKAAPVAVKVLHETDALAVVEGLEAGDQVVIDGQSRLREGVEVRAADAAPALAGGAG</sequence>
<evidence type="ECO:0000256" key="3">
    <source>
        <dbReference type="ARBA" id="ARBA00009477"/>
    </source>
</evidence>
<dbReference type="Proteomes" id="UP000293172">
    <property type="component" value="Unassembled WGS sequence"/>
</dbReference>
<reference evidence="12 13" key="1">
    <citation type="submission" date="2018-06" db="EMBL/GenBank/DDBJ databases">
        <title>Three novel Pseudomonas species isolated from symptomatic oak.</title>
        <authorList>
            <person name="Bueno-Gonzalez V."/>
            <person name="Brady C."/>
        </authorList>
    </citation>
    <scope>NUCLEOTIDE SEQUENCE [LARGE SCALE GENOMIC DNA]</scope>
    <source>
        <strain evidence="12 13">P6B</strain>
    </source>
</reference>
<accession>A0A4Q9R158</accession>
<dbReference type="Gene3D" id="2.40.420.20">
    <property type="match status" value="1"/>
</dbReference>
<dbReference type="Gene3D" id="2.40.50.100">
    <property type="match status" value="1"/>
</dbReference>
<name>A0A4Q9R158_9GAMM</name>
<comment type="subcellular location">
    <subcellularLocation>
        <location evidence="1">Cell inner membrane</location>
    </subcellularLocation>
    <subcellularLocation>
        <location evidence="2">Membrane</location>
        <topology evidence="2">Lipid-anchor</topology>
    </subcellularLocation>
</comment>
<dbReference type="AlphaFoldDB" id="A0A4Q9R158"/>
<comment type="caution">
    <text evidence="12">The sequence shown here is derived from an EMBL/GenBank/DDBJ whole genome shotgun (WGS) entry which is preliminary data.</text>
</comment>
<dbReference type="OrthoDB" id="9783047at2"/>
<dbReference type="PANTHER" id="PTHR30469">
    <property type="entry name" value="MULTIDRUG RESISTANCE PROTEIN MDTA"/>
    <property type="match status" value="1"/>
</dbReference>
<dbReference type="GO" id="GO:1990281">
    <property type="term" value="C:efflux pump complex"/>
    <property type="evidence" value="ECO:0007669"/>
    <property type="project" value="TreeGrafter"/>
</dbReference>
<keyword evidence="4" id="KW-1003">Cell membrane</keyword>
<keyword evidence="7" id="KW-0472">Membrane</keyword>
<evidence type="ECO:0000256" key="6">
    <source>
        <dbReference type="ARBA" id="ARBA00023054"/>
    </source>
</evidence>
<keyword evidence="6" id="KW-0175">Coiled coil</keyword>
<dbReference type="GO" id="GO:0015562">
    <property type="term" value="F:efflux transmembrane transporter activity"/>
    <property type="evidence" value="ECO:0007669"/>
    <property type="project" value="TreeGrafter"/>
</dbReference>
<feature type="domain" description="YknX-like C-terminal permuted SH3-like" evidence="11">
    <location>
        <begin position="299"/>
        <end position="365"/>
    </location>
</feature>
<proteinExistence type="inferred from homology"/>
<dbReference type="Gene3D" id="1.10.287.470">
    <property type="entry name" value="Helix hairpin bin"/>
    <property type="match status" value="1"/>
</dbReference>
<dbReference type="EMBL" id="QJUL01000014">
    <property type="protein sequence ID" value="TBU92698.1"/>
    <property type="molecule type" value="Genomic_DNA"/>
</dbReference>
<evidence type="ECO:0000256" key="4">
    <source>
        <dbReference type="ARBA" id="ARBA00022475"/>
    </source>
</evidence>
<evidence type="ECO:0000259" key="10">
    <source>
        <dbReference type="Pfam" id="PF25944"/>
    </source>
</evidence>
<dbReference type="SUPFAM" id="SSF111369">
    <property type="entry name" value="HlyD-like secretion proteins"/>
    <property type="match status" value="1"/>
</dbReference>
<protein>
    <submittedName>
        <fullName evidence="12">Efflux RND transporter periplasmic adaptor subunit</fullName>
    </submittedName>
</protein>
<gene>
    <name evidence="12" type="ORF">DNK44_11540</name>
</gene>
<dbReference type="RefSeq" id="WP_131198042.1">
    <property type="nucleotide sequence ID" value="NZ_QJUL01000014.1"/>
</dbReference>
<feature type="domain" description="Multidrug resistance protein MdtA-like beta-barrel" evidence="10">
    <location>
        <begin position="211"/>
        <end position="294"/>
    </location>
</feature>
<evidence type="ECO:0000256" key="7">
    <source>
        <dbReference type="ARBA" id="ARBA00023136"/>
    </source>
</evidence>
<evidence type="ECO:0000259" key="9">
    <source>
        <dbReference type="Pfam" id="PF25917"/>
    </source>
</evidence>
<evidence type="ECO:0000313" key="13">
    <source>
        <dbReference type="Proteomes" id="UP000293172"/>
    </source>
</evidence>
<organism evidence="12 13">
    <name type="scientific">Phytopseudomonas dryadis</name>
    <dbReference type="NCBI Taxonomy" id="2487520"/>
    <lineage>
        <taxon>Bacteria</taxon>
        <taxon>Pseudomonadati</taxon>
        <taxon>Pseudomonadota</taxon>
        <taxon>Gammaproteobacteria</taxon>
        <taxon>Pseudomonadales</taxon>
        <taxon>Pseudomonadaceae</taxon>
        <taxon>Phytopseudomonas</taxon>
    </lineage>
</organism>
<evidence type="ECO:0000313" key="12">
    <source>
        <dbReference type="EMBL" id="TBU92698.1"/>
    </source>
</evidence>
<dbReference type="InterPro" id="IPR058626">
    <property type="entry name" value="MdtA-like_b-barrel"/>
</dbReference>
<dbReference type="Pfam" id="PF25917">
    <property type="entry name" value="BSH_RND"/>
    <property type="match status" value="1"/>
</dbReference>
<dbReference type="InterPro" id="IPR058624">
    <property type="entry name" value="MdtA-like_HH"/>
</dbReference>
<dbReference type="Pfam" id="PF25989">
    <property type="entry name" value="YknX_C"/>
    <property type="match status" value="1"/>
</dbReference>
<dbReference type="InterPro" id="IPR006143">
    <property type="entry name" value="RND_pump_MFP"/>
</dbReference>
<evidence type="ECO:0000256" key="2">
    <source>
        <dbReference type="ARBA" id="ARBA00004635"/>
    </source>
</evidence>
<feature type="domain" description="Multidrug resistance protein MdtA-like alpha-helical hairpin" evidence="8">
    <location>
        <begin position="105"/>
        <end position="174"/>
    </location>
</feature>
<evidence type="ECO:0000259" key="8">
    <source>
        <dbReference type="Pfam" id="PF25876"/>
    </source>
</evidence>
<dbReference type="Pfam" id="PF25944">
    <property type="entry name" value="Beta-barrel_RND"/>
    <property type="match status" value="1"/>
</dbReference>
<comment type="similarity">
    <text evidence="3">Belongs to the membrane fusion protein (MFP) (TC 8.A.1) family.</text>
</comment>
<evidence type="ECO:0000259" key="11">
    <source>
        <dbReference type="Pfam" id="PF25989"/>
    </source>
</evidence>